<keyword evidence="2" id="KW-1185">Reference proteome</keyword>
<dbReference type="AlphaFoldDB" id="A0AAU9K612"/>
<dbReference type="Proteomes" id="UP001162131">
    <property type="component" value="Unassembled WGS sequence"/>
</dbReference>
<evidence type="ECO:0000313" key="1">
    <source>
        <dbReference type="EMBL" id="CAG9335214.1"/>
    </source>
</evidence>
<protein>
    <submittedName>
        <fullName evidence="1">Uncharacterized protein</fullName>
    </submittedName>
</protein>
<sequence length="246" mass="28384">MEEKNLVSSWIHVVPNREIKKHFYKSLLLEWINRKIGLGKVNIDKIVEKFTTSLDDKFEFQNLIQSKILDQMADNTSKAEADFQILLGGIAMLASIETGDANYTLHLETPNKFRRKVDGIFIPTKHKKTSIIIHEYKKLDTADISHVKEKAENVLWLICVKQCMKIAFDLHNNDKHYRYFDKMILRGIVFYKVQFGGKWKMLIKEHAFDYNIALRINSFFTSDEGGILAGSVRFGGESGSHGEILD</sequence>
<organism evidence="1 2">
    <name type="scientific">Blepharisma stoltei</name>
    <dbReference type="NCBI Taxonomy" id="1481888"/>
    <lineage>
        <taxon>Eukaryota</taxon>
        <taxon>Sar</taxon>
        <taxon>Alveolata</taxon>
        <taxon>Ciliophora</taxon>
        <taxon>Postciliodesmatophora</taxon>
        <taxon>Heterotrichea</taxon>
        <taxon>Heterotrichida</taxon>
        <taxon>Blepharismidae</taxon>
        <taxon>Blepharisma</taxon>
    </lineage>
</organism>
<gene>
    <name evidence="1" type="ORF">BSTOLATCC_MIC63693</name>
</gene>
<comment type="caution">
    <text evidence="1">The sequence shown here is derived from an EMBL/GenBank/DDBJ whole genome shotgun (WGS) entry which is preliminary data.</text>
</comment>
<proteinExistence type="predicted"/>
<name>A0AAU9K612_9CILI</name>
<reference evidence="1" key="1">
    <citation type="submission" date="2021-09" db="EMBL/GenBank/DDBJ databases">
        <authorList>
            <consortium name="AG Swart"/>
            <person name="Singh M."/>
            <person name="Singh A."/>
            <person name="Seah K."/>
            <person name="Emmerich C."/>
        </authorList>
    </citation>
    <scope>NUCLEOTIDE SEQUENCE</scope>
    <source>
        <strain evidence="1">ATCC30299</strain>
    </source>
</reference>
<dbReference type="EMBL" id="CAJZBQ010000062">
    <property type="protein sequence ID" value="CAG9335214.1"/>
    <property type="molecule type" value="Genomic_DNA"/>
</dbReference>
<accession>A0AAU9K612</accession>
<evidence type="ECO:0000313" key="2">
    <source>
        <dbReference type="Proteomes" id="UP001162131"/>
    </source>
</evidence>